<dbReference type="GO" id="GO:0008360">
    <property type="term" value="P:regulation of cell shape"/>
    <property type="evidence" value="ECO:0007669"/>
    <property type="project" value="UniProtKB-UniRule"/>
</dbReference>
<evidence type="ECO:0000256" key="6">
    <source>
        <dbReference type="HAMAP-Rule" id="MF_02207"/>
    </source>
</evidence>
<dbReference type="NCBIfam" id="TIGR00904">
    <property type="entry name" value="mreB"/>
    <property type="match status" value="1"/>
</dbReference>
<evidence type="ECO:0000256" key="3">
    <source>
        <dbReference type="ARBA" id="ARBA00022840"/>
    </source>
</evidence>
<evidence type="ECO:0000256" key="4">
    <source>
        <dbReference type="ARBA" id="ARBA00022960"/>
    </source>
</evidence>
<comment type="subunit">
    <text evidence="6">Forms polymers.</text>
</comment>
<protein>
    <recommendedName>
        <fullName evidence="6">Cell shape-determining protein MreB</fullName>
    </recommendedName>
</protein>
<sequence>MALFSRGIGIDLGTANIVVFVEGKGIVLQEPSVIAVEGEERSLVAVGEEAYRMVGRTPGRYQTVHPLREGVIADFGLTQRLLAHTLQRVCGRHPLVRPDVVVCVPAGVTSVERRAVLDAVLRAGARSCELISEPMAAALGAGLEVSEPRGRMVVDIGGGTTDVAVISMGGEVASASIRVGGNTFDAAVARHVDRTHNLTIGPRTAELLKIKVGAARAGAESRELEVTGAHRPSGLPKSAHVTSEALFPALDEPIQAILAGIRSVLERTPAEMAADIYEDGILLTGGGSLLRDFPQRVSESLEVPTRLADDPLTCVARGTGHVLESLARRGRAGAAVATRG</sequence>
<feature type="binding site" evidence="6">
    <location>
        <begin position="206"/>
        <end position="209"/>
    </location>
    <ligand>
        <name>ATP</name>
        <dbReference type="ChEBI" id="CHEBI:30616"/>
    </ligand>
</feature>
<dbReference type="RefSeq" id="WP_068139946.1">
    <property type="nucleotide sequence ID" value="NZ_AP014924.1"/>
</dbReference>
<keyword evidence="1 6" id="KW-0963">Cytoplasm</keyword>
<keyword evidence="4 6" id="KW-0133">Cell shape</keyword>
<dbReference type="NCBIfam" id="NF010539">
    <property type="entry name" value="PRK13927.1"/>
    <property type="match status" value="1"/>
</dbReference>
<dbReference type="AlphaFoldDB" id="A0A0K2SP63"/>
<comment type="similarity">
    <text evidence="5 6">Belongs to the FtsA/MreB family.</text>
</comment>
<proteinExistence type="inferred from homology"/>
<accession>A0A0K2SP63</accession>
<feature type="binding site" evidence="6">
    <location>
        <begin position="14"/>
        <end position="16"/>
    </location>
    <ligand>
        <name>ATP</name>
        <dbReference type="ChEBI" id="CHEBI:30616"/>
    </ligand>
</feature>
<dbReference type="GO" id="GO:0005524">
    <property type="term" value="F:ATP binding"/>
    <property type="evidence" value="ECO:0007669"/>
    <property type="project" value="UniProtKB-KW"/>
</dbReference>
<dbReference type="InterPro" id="IPR056546">
    <property type="entry name" value="MreB_MamK-like"/>
</dbReference>
<dbReference type="PANTHER" id="PTHR42749:SF1">
    <property type="entry name" value="CELL SHAPE-DETERMINING PROTEIN MREB"/>
    <property type="match status" value="1"/>
</dbReference>
<dbReference type="SUPFAM" id="SSF53067">
    <property type="entry name" value="Actin-like ATPase domain"/>
    <property type="match status" value="2"/>
</dbReference>
<evidence type="ECO:0000313" key="8">
    <source>
        <dbReference type="Proteomes" id="UP000065807"/>
    </source>
</evidence>
<dbReference type="InterPro" id="IPR004753">
    <property type="entry name" value="MreB"/>
</dbReference>
<dbReference type="CDD" id="cd10225">
    <property type="entry name" value="ASKHA_NBD_MreB-like"/>
    <property type="match status" value="1"/>
</dbReference>
<keyword evidence="8" id="KW-1185">Reference proteome</keyword>
<dbReference type="PRINTS" id="PR01652">
    <property type="entry name" value="SHAPEPROTEIN"/>
</dbReference>
<feature type="binding site" evidence="6">
    <location>
        <begin position="158"/>
        <end position="160"/>
    </location>
    <ligand>
        <name>ATP</name>
        <dbReference type="ChEBI" id="CHEBI:30616"/>
    </ligand>
</feature>
<gene>
    <name evidence="6" type="primary">mreB</name>
    <name evidence="7" type="ORF">LIP_3081</name>
</gene>
<dbReference type="KEGG" id="lpil:LIP_3081"/>
<reference evidence="8" key="2">
    <citation type="journal article" date="2016" name="Int. J. Syst. Evol. Microbiol.">
        <title>Complete genome sequence and cell structure of Limnochorda pilosa, a Gram-negative spore-former within the phylum Firmicutes.</title>
        <authorList>
            <person name="Watanabe M."/>
            <person name="Kojima H."/>
            <person name="Fukui M."/>
        </authorList>
    </citation>
    <scope>NUCLEOTIDE SEQUENCE [LARGE SCALE GENOMIC DNA]</scope>
    <source>
        <strain evidence="8">HC45</strain>
    </source>
</reference>
<dbReference type="Pfam" id="PF06723">
    <property type="entry name" value="MreB_Mbl"/>
    <property type="match status" value="1"/>
</dbReference>
<dbReference type="HAMAP" id="MF_02207">
    <property type="entry name" value="MreB"/>
    <property type="match status" value="1"/>
</dbReference>
<name>A0A0K2SP63_LIMPI</name>
<evidence type="ECO:0000256" key="5">
    <source>
        <dbReference type="ARBA" id="ARBA00023458"/>
    </source>
</evidence>
<dbReference type="PANTHER" id="PTHR42749">
    <property type="entry name" value="CELL SHAPE-DETERMINING PROTEIN MREB"/>
    <property type="match status" value="1"/>
</dbReference>
<dbReference type="GO" id="GO:0005737">
    <property type="term" value="C:cytoplasm"/>
    <property type="evidence" value="ECO:0007669"/>
    <property type="project" value="UniProtKB-SubCell"/>
</dbReference>
<dbReference type="OrthoDB" id="9768127at2"/>
<dbReference type="Proteomes" id="UP000065807">
    <property type="component" value="Chromosome"/>
</dbReference>
<dbReference type="PATRIC" id="fig|1555112.3.peg.3128"/>
<reference evidence="8" key="1">
    <citation type="submission" date="2015-07" db="EMBL/GenBank/DDBJ databases">
        <title>Complete genome sequence and phylogenetic analysis of Limnochorda pilosa.</title>
        <authorList>
            <person name="Watanabe M."/>
            <person name="Kojima H."/>
            <person name="Fukui M."/>
        </authorList>
    </citation>
    <scope>NUCLEOTIDE SEQUENCE [LARGE SCALE GENOMIC DNA]</scope>
    <source>
        <strain evidence="8">HC45</strain>
    </source>
</reference>
<dbReference type="STRING" id="1555112.LIP_3081"/>
<comment type="function">
    <text evidence="6">Forms membrane-associated dynamic filaments that are essential for cell shape determination. Acts by regulating cell wall synthesis and cell elongation, and thus cell shape. A feedback loop between cell geometry and MreB localization may maintain elongated cell shape by targeting cell wall growth to regions of negative cell wall curvature.</text>
</comment>
<dbReference type="InterPro" id="IPR043129">
    <property type="entry name" value="ATPase_NBD"/>
</dbReference>
<evidence type="ECO:0000313" key="7">
    <source>
        <dbReference type="EMBL" id="BAS28910.1"/>
    </source>
</evidence>
<organism evidence="7 8">
    <name type="scientific">Limnochorda pilosa</name>
    <dbReference type="NCBI Taxonomy" id="1555112"/>
    <lineage>
        <taxon>Bacteria</taxon>
        <taxon>Bacillati</taxon>
        <taxon>Bacillota</taxon>
        <taxon>Limnochordia</taxon>
        <taxon>Limnochordales</taxon>
        <taxon>Limnochordaceae</taxon>
        <taxon>Limnochorda</taxon>
    </lineage>
</organism>
<comment type="subcellular location">
    <subcellularLocation>
        <location evidence="6">Cytoplasm</location>
    </subcellularLocation>
    <text evidence="6">Membrane-associated.</text>
</comment>
<keyword evidence="2 6" id="KW-0547">Nucleotide-binding</keyword>
<dbReference type="Gene3D" id="3.30.420.40">
    <property type="match status" value="3"/>
</dbReference>
<dbReference type="EMBL" id="AP014924">
    <property type="protein sequence ID" value="BAS28910.1"/>
    <property type="molecule type" value="Genomic_DNA"/>
</dbReference>
<feature type="binding site" evidence="6">
    <location>
        <begin position="286"/>
        <end position="289"/>
    </location>
    <ligand>
        <name>ATP</name>
        <dbReference type="ChEBI" id="CHEBI:30616"/>
    </ligand>
</feature>
<evidence type="ECO:0000256" key="2">
    <source>
        <dbReference type="ARBA" id="ARBA00022741"/>
    </source>
</evidence>
<dbReference type="GO" id="GO:0000902">
    <property type="term" value="P:cell morphogenesis"/>
    <property type="evidence" value="ECO:0007669"/>
    <property type="project" value="InterPro"/>
</dbReference>
<keyword evidence="3 6" id="KW-0067">ATP-binding</keyword>
<evidence type="ECO:0000256" key="1">
    <source>
        <dbReference type="ARBA" id="ARBA00022490"/>
    </source>
</evidence>